<dbReference type="Proteomes" id="UP000602745">
    <property type="component" value="Unassembled WGS sequence"/>
</dbReference>
<dbReference type="PROSITE" id="PS00161">
    <property type="entry name" value="ISOCITRATE_LYASE"/>
    <property type="match status" value="1"/>
</dbReference>
<comment type="caution">
    <text evidence="1">The sequence shown here is derived from an EMBL/GenBank/DDBJ whole genome shotgun (WGS) entry which is preliminary data.</text>
</comment>
<dbReference type="InterPro" id="IPR018523">
    <property type="entry name" value="Isocitrate_lyase_ph_CS"/>
</dbReference>
<dbReference type="InterPro" id="IPR015813">
    <property type="entry name" value="Pyrv/PenolPyrv_kinase-like_dom"/>
</dbReference>
<dbReference type="InterPro" id="IPR039556">
    <property type="entry name" value="ICL/PEPM"/>
</dbReference>
<dbReference type="CDD" id="cd00377">
    <property type="entry name" value="ICL_PEPM"/>
    <property type="match status" value="1"/>
</dbReference>
<dbReference type="PANTHER" id="PTHR42905">
    <property type="entry name" value="PHOSPHOENOLPYRUVATE CARBOXYLASE"/>
    <property type="match status" value="1"/>
</dbReference>
<evidence type="ECO:0000313" key="2">
    <source>
        <dbReference type="Proteomes" id="UP000602745"/>
    </source>
</evidence>
<accession>A0A8J2YFR7</accession>
<organism evidence="1 2">
    <name type="scientific">Agaricicola taiwanensis</name>
    <dbReference type="NCBI Taxonomy" id="591372"/>
    <lineage>
        <taxon>Bacteria</taxon>
        <taxon>Pseudomonadati</taxon>
        <taxon>Pseudomonadota</taxon>
        <taxon>Alphaproteobacteria</taxon>
        <taxon>Rhodobacterales</taxon>
        <taxon>Paracoccaceae</taxon>
        <taxon>Agaricicola</taxon>
    </lineage>
</organism>
<proteinExistence type="predicted"/>
<reference evidence="1" key="1">
    <citation type="journal article" date="2014" name="Int. J. Syst. Evol. Microbiol.">
        <title>Complete genome sequence of Corynebacterium casei LMG S-19264T (=DSM 44701T), isolated from a smear-ripened cheese.</title>
        <authorList>
            <consortium name="US DOE Joint Genome Institute (JGI-PGF)"/>
            <person name="Walter F."/>
            <person name="Albersmeier A."/>
            <person name="Kalinowski J."/>
            <person name="Ruckert C."/>
        </authorList>
    </citation>
    <scope>NUCLEOTIDE SEQUENCE</scope>
    <source>
        <strain evidence="1">CCM 7684</strain>
    </source>
</reference>
<dbReference type="EMBL" id="BMCP01000001">
    <property type="protein sequence ID" value="GGE31116.1"/>
    <property type="molecule type" value="Genomic_DNA"/>
</dbReference>
<evidence type="ECO:0000313" key="1">
    <source>
        <dbReference type="EMBL" id="GGE31116.1"/>
    </source>
</evidence>
<sequence>MLMTKSKGRRLKELMQQGDLIMSPGVYDGFSAHLAEKMGFKTGVIGGSGISESRLGRPDRGIMGYEEVVRACRNLADCTDLLLQGDADTGYGNAVNVYFTVRGFEDAGLAMIALEDQVWPKRCGHMKGKKVIPAEEMVQKIKAATDARRDQDFQIKARTDSMATHGINEVIDRLGLYAEAGADVVMADALTSREGIEKVAASVSKPLAVNMGFGIRSRSTTPLMHPKELKALGVAQVTYPRLLTASALRGMMNGMTAFLDMVKSDAVPDRQDLLASFEEINELMGEPELNEMEARWA</sequence>
<reference evidence="1" key="2">
    <citation type="submission" date="2020-09" db="EMBL/GenBank/DDBJ databases">
        <authorList>
            <person name="Sun Q."/>
            <person name="Sedlacek I."/>
        </authorList>
    </citation>
    <scope>NUCLEOTIDE SEQUENCE</scope>
    <source>
        <strain evidence="1">CCM 7684</strain>
    </source>
</reference>
<gene>
    <name evidence="1" type="ORF">GCM10007276_05390</name>
</gene>
<dbReference type="GO" id="GO:0016833">
    <property type="term" value="F:oxo-acid-lyase activity"/>
    <property type="evidence" value="ECO:0007669"/>
    <property type="project" value="UniProtKB-ARBA"/>
</dbReference>
<dbReference type="Pfam" id="PF13714">
    <property type="entry name" value="PEP_mutase"/>
    <property type="match status" value="1"/>
</dbReference>
<dbReference type="AlphaFoldDB" id="A0A8J2YFR7"/>
<dbReference type="PANTHER" id="PTHR42905:SF5">
    <property type="entry name" value="CARBOXYVINYL-CARBOXYPHOSPHONATE PHOSPHORYLMUTASE, CHLOROPLASTIC"/>
    <property type="match status" value="1"/>
</dbReference>
<dbReference type="InterPro" id="IPR040442">
    <property type="entry name" value="Pyrv_kinase-like_dom_sf"/>
</dbReference>
<dbReference type="SUPFAM" id="SSF51621">
    <property type="entry name" value="Phosphoenolpyruvate/pyruvate domain"/>
    <property type="match status" value="1"/>
</dbReference>
<keyword evidence="2" id="KW-1185">Reference proteome</keyword>
<name>A0A8J2YFR7_9RHOB</name>
<dbReference type="Gene3D" id="3.20.20.60">
    <property type="entry name" value="Phosphoenolpyruvate-binding domains"/>
    <property type="match status" value="1"/>
</dbReference>
<protein>
    <submittedName>
        <fullName evidence="1">Carboxyvinyl-carboxyphosphonate phosphorylmutase</fullName>
    </submittedName>
</protein>